<comment type="subcellular location">
    <subcellularLocation>
        <location evidence="1">Cytoplasm</location>
        <location evidence="1">Nucleoid</location>
    </subcellularLocation>
</comment>
<dbReference type="EMBL" id="WIOL01000006">
    <property type="protein sequence ID" value="MQT18396.1"/>
    <property type="molecule type" value="Genomic_DNA"/>
</dbReference>
<dbReference type="InterPro" id="IPR035642">
    <property type="entry name" value="MraZ_N"/>
</dbReference>
<dbReference type="GO" id="GO:0003700">
    <property type="term" value="F:DNA-binding transcription factor activity"/>
    <property type="evidence" value="ECO:0007669"/>
    <property type="project" value="UniProtKB-UniRule"/>
</dbReference>
<dbReference type="GO" id="GO:2000143">
    <property type="term" value="P:negative regulation of DNA-templated transcription initiation"/>
    <property type="evidence" value="ECO:0007669"/>
    <property type="project" value="TreeGrafter"/>
</dbReference>
<accession>A0A7C9GRH0</accession>
<organism evidence="3 4">
    <name type="scientific">Sandarakinorhabdus fusca</name>
    <dbReference type="NCBI Taxonomy" id="1439888"/>
    <lineage>
        <taxon>Bacteria</taxon>
        <taxon>Pseudomonadati</taxon>
        <taxon>Pseudomonadota</taxon>
        <taxon>Alphaproteobacteria</taxon>
        <taxon>Sphingomonadales</taxon>
        <taxon>Sphingosinicellaceae</taxon>
        <taxon>Sandarakinorhabdus</taxon>
    </lineage>
</organism>
<gene>
    <name evidence="1" type="primary">mraZ</name>
    <name evidence="3" type="ORF">F3168_14165</name>
</gene>
<proteinExistence type="inferred from homology"/>
<keyword evidence="4" id="KW-1185">Reference proteome</keyword>
<dbReference type="CDD" id="cd16321">
    <property type="entry name" value="MraZ_C"/>
    <property type="match status" value="1"/>
</dbReference>
<reference evidence="3 4" key="1">
    <citation type="submission" date="2019-09" db="EMBL/GenBank/DDBJ databases">
        <title>Polymorphobacter sp. isolated from a lake in China.</title>
        <authorList>
            <person name="Liu Z."/>
        </authorList>
    </citation>
    <scope>NUCLEOTIDE SEQUENCE [LARGE SCALE GENOMIC DNA]</scope>
    <source>
        <strain evidence="3 4">D40P</strain>
    </source>
</reference>
<dbReference type="InterPro" id="IPR020603">
    <property type="entry name" value="MraZ_dom"/>
</dbReference>
<evidence type="ECO:0000259" key="2">
    <source>
        <dbReference type="Pfam" id="PF02381"/>
    </source>
</evidence>
<comment type="subunit">
    <text evidence="1">Forms oligomers.</text>
</comment>
<dbReference type="InterPro" id="IPR038619">
    <property type="entry name" value="MraZ_sf"/>
</dbReference>
<dbReference type="InterPro" id="IPR003444">
    <property type="entry name" value="MraZ"/>
</dbReference>
<dbReference type="Proteomes" id="UP000481327">
    <property type="component" value="Unassembled WGS sequence"/>
</dbReference>
<dbReference type="GO" id="GO:0000976">
    <property type="term" value="F:transcription cis-regulatory region binding"/>
    <property type="evidence" value="ECO:0007669"/>
    <property type="project" value="TreeGrafter"/>
</dbReference>
<dbReference type="GO" id="GO:0005737">
    <property type="term" value="C:cytoplasm"/>
    <property type="evidence" value="ECO:0007669"/>
    <property type="project" value="UniProtKB-UniRule"/>
</dbReference>
<comment type="caution">
    <text evidence="3">The sequence shown here is derived from an EMBL/GenBank/DDBJ whole genome shotgun (WGS) entry which is preliminary data.</text>
</comment>
<dbReference type="PANTHER" id="PTHR34701">
    <property type="entry name" value="TRANSCRIPTIONAL REGULATOR MRAZ"/>
    <property type="match status" value="1"/>
</dbReference>
<feature type="domain" description="MraZ" evidence="2">
    <location>
        <begin position="83"/>
        <end position="130"/>
    </location>
</feature>
<name>A0A7C9GRH0_9SPHN</name>
<sequence length="161" mass="18209">MSDYFISCALNAIDGKNRLSIPADYRQVIFARTATKDLRLAPSRNATCLVGFDRDRPDQLMADHRARFASENSRERDRDATQIFSGMVPLTIDDAGRVVLPPVLKRLRKIEGHAFFIGLGDYFEIWDPWVYLATDDADEVALETLREELLARKLPIDGPPA</sequence>
<comment type="similarity">
    <text evidence="1">Belongs to the MraZ family.</text>
</comment>
<dbReference type="Gene3D" id="3.40.1550.20">
    <property type="entry name" value="Transcriptional regulator MraZ domain"/>
    <property type="match status" value="1"/>
</dbReference>
<dbReference type="PANTHER" id="PTHR34701:SF1">
    <property type="entry name" value="TRANSCRIPTIONAL REGULATOR MRAZ"/>
    <property type="match status" value="1"/>
</dbReference>
<protein>
    <recommendedName>
        <fullName evidence="1">Transcriptional regulator MraZ</fullName>
    </recommendedName>
</protein>
<evidence type="ECO:0000313" key="4">
    <source>
        <dbReference type="Proteomes" id="UP000481327"/>
    </source>
</evidence>
<dbReference type="CDD" id="cd16320">
    <property type="entry name" value="MraZ_N"/>
    <property type="match status" value="1"/>
</dbReference>
<dbReference type="HAMAP" id="MF_01008">
    <property type="entry name" value="MraZ"/>
    <property type="match status" value="1"/>
</dbReference>
<dbReference type="OrthoDB" id="9807753at2"/>
<evidence type="ECO:0000256" key="1">
    <source>
        <dbReference type="HAMAP-Rule" id="MF_01008"/>
    </source>
</evidence>
<evidence type="ECO:0000313" key="3">
    <source>
        <dbReference type="EMBL" id="MQT18396.1"/>
    </source>
</evidence>
<dbReference type="Pfam" id="PF02381">
    <property type="entry name" value="MraZ"/>
    <property type="match status" value="1"/>
</dbReference>
<keyword evidence="1" id="KW-0804">Transcription</keyword>
<keyword evidence="1" id="KW-0238">DNA-binding</keyword>
<dbReference type="InterPro" id="IPR037914">
    <property type="entry name" value="SpoVT-AbrB_sf"/>
</dbReference>
<dbReference type="RefSeq" id="WP_152578864.1">
    <property type="nucleotide sequence ID" value="NZ_JAATJI010000001.1"/>
</dbReference>
<dbReference type="SUPFAM" id="SSF89447">
    <property type="entry name" value="AbrB/MazE/MraZ-like"/>
    <property type="match status" value="1"/>
</dbReference>
<dbReference type="AlphaFoldDB" id="A0A7C9GRH0"/>
<keyword evidence="1" id="KW-0963">Cytoplasm</keyword>
<dbReference type="GO" id="GO:0009295">
    <property type="term" value="C:nucleoid"/>
    <property type="evidence" value="ECO:0007669"/>
    <property type="project" value="UniProtKB-SubCell"/>
</dbReference>
<dbReference type="InterPro" id="IPR035644">
    <property type="entry name" value="MraZ_C"/>
</dbReference>
<keyword evidence="1" id="KW-0805">Transcription regulation</keyword>